<dbReference type="Pfam" id="PF04213">
    <property type="entry name" value="HtaA"/>
    <property type="match status" value="1"/>
</dbReference>
<dbReference type="InterPro" id="IPR007331">
    <property type="entry name" value="Htaa"/>
</dbReference>
<dbReference type="OrthoDB" id="7210788at2"/>
<reference evidence="2 3" key="1">
    <citation type="submission" date="2019-03" db="EMBL/GenBank/DDBJ databases">
        <title>Diversity of the mouse oral microbiome.</title>
        <authorList>
            <person name="Joseph S."/>
            <person name="Aduse-Opoku J."/>
            <person name="Curtis M."/>
            <person name="Wade W."/>
            <person name="Hashim A."/>
        </authorList>
    </citation>
    <scope>NUCLEOTIDE SEQUENCE [LARGE SCALE GENOMIC DNA]</scope>
    <source>
        <strain evidence="3">irhom_31</strain>
    </source>
</reference>
<evidence type="ECO:0000313" key="2">
    <source>
        <dbReference type="EMBL" id="TFU21061.1"/>
    </source>
</evidence>
<evidence type="ECO:0000313" key="3">
    <source>
        <dbReference type="Proteomes" id="UP000297951"/>
    </source>
</evidence>
<comment type="caution">
    <text evidence="2">The sequence shown here is derived from an EMBL/GenBank/DDBJ whole genome shotgun (WGS) entry which is preliminary data.</text>
</comment>
<proteinExistence type="predicted"/>
<accession>A0A4Y9F2D0</accession>
<feature type="domain" description="Htaa" evidence="1">
    <location>
        <begin position="13"/>
        <end position="101"/>
    </location>
</feature>
<protein>
    <recommendedName>
        <fullName evidence="1">Htaa domain-containing protein</fullName>
    </recommendedName>
</protein>
<dbReference type="EMBL" id="SPQC01000040">
    <property type="protein sequence ID" value="TFU21061.1"/>
    <property type="molecule type" value="Genomic_DNA"/>
</dbReference>
<dbReference type="AlphaFoldDB" id="A0A4Y9F2D0"/>
<dbReference type="Proteomes" id="UP000297951">
    <property type="component" value="Unassembled WGS sequence"/>
</dbReference>
<evidence type="ECO:0000259" key="1">
    <source>
        <dbReference type="Pfam" id="PF04213"/>
    </source>
</evidence>
<name>A0A4Y9F2D0_9MICC</name>
<gene>
    <name evidence="2" type="ORF">E4U03_10025</name>
</gene>
<sequence>MAELSGGASSENFLDGAGLVAGTKDIEWQAKPGQTFDPENPGKLHFTGHVHWSKYDGYLDVHFKNLTIDFATKQLLVDASTANTMAGTGPASATQEAIADLPDLAWEIRGNTLLVYSHAPVITQLQSASSASTPATCTFCCHLRNLYRRPPGA</sequence>
<organism evidence="2 3">
    <name type="scientific">Rothia nasimurium</name>
    <dbReference type="NCBI Taxonomy" id="85336"/>
    <lineage>
        <taxon>Bacteria</taxon>
        <taxon>Bacillati</taxon>
        <taxon>Actinomycetota</taxon>
        <taxon>Actinomycetes</taxon>
        <taxon>Micrococcales</taxon>
        <taxon>Micrococcaceae</taxon>
        <taxon>Rothia</taxon>
    </lineage>
</organism>